<evidence type="ECO:0008006" key="4">
    <source>
        <dbReference type="Google" id="ProtNLM"/>
    </source>
</evidence>
<evidence type="ECO:0000313" key="2">
    <source>
        <dbReference type="EMBL" id="TQK97707.1"/>
    </source>
</evidence>
<proteinExistence type="predicted"/>
<evidence type="ECO:0000313" key="3">
    <source>
        <dbReference type="Proteomes" id="UP000318103"/>
    </source>
</evidence>
<keyword evidence="3" id="KW-1185">Reference proteome</keyword>
<dbReference type="AlphaFoldDB" id="A0A542UF78"/>
<dbReference type="Proteomes" id="UP000318103">
    <property type="component" value="Unassembled WGS sequence"/>
</dbReference>
<gene>
    <name evidence="2" type="ORF">FB563_2690</name>
</gene>
<accession>A0A542UF78</accession>
<organism evidence="2 3">
    <name type="scientific">Streptomyces puniciscabiei</name>
    <dbReference type="NCBI Taxonomy" id="164348"/>
    <lineage>
        <taxon>Bacteria</taxon>
        <taxon>Bacillati</taxon>
        <taxon>Actinomycetota</taxon>
        <taxon>Actinomycetes</taxon>
        <taxon>Kitasatosporales</taxon>
        <taxon>Streptomycetaceae</taxon>
        <taxon>Streptomyces</taxon>
    </lineage>
</organism>
<name>A0A542UF78_9ACTN</name>
<reference evidence="2 3" key="1">
    <citation type="submission" date="2019-06" db="EMBL/GenBank/DDBJ databases">
        <title>Sequencing the genomes of 1000 actinobacteria strains.</title>
        <authorList>
            <person name="Klenk H.-P."/>
        </authorList>
    </citation>
    <scope>NUCLEOTIDE SEQUENCE [LARGE SCALE GENOMIC DNA]</scope>
    <source>
        <strain evidence="2 3">DSM 41929</strain>
    </source>
</reference>
<dbReference type="RefSeq" id="WP_055705179.1">
    <property type="nucleotide sequence ID" value="NZ_JBPJFI010000001.1"/>
</dbReference>
<dbReference type="EMBL" id="VFNX01000001">
    <property type="protein sequence ID" value="TQK97707.1"/>
    <property type="molecule type" value="Genomic_DNA"/>
</dbReference>
<feature type="chain" id="PRO_5039697089" description="Small secreted domain DUF320" evidence="1">
    <location>
        <begin position="22"/>
        <end position="77"/>
    </location>
</feature>
<sequence>MRQLSKAAAAAAVIASVSFIATGTATTAASATTAQRAVMHRGGDCIDILGNVGIGNGILGNLLNGEGNPGAQVTDCG</sequence>
<protein>
    <recommendedName>
        <fullName evidence="4">Small secreted domain DUF320</fullName>
    </recommendedName>
</protein>
<evidence type="ECO:0000256" key="1">
    <source>
        <dbReference type="SAM" id="SignalP"/>
    </source>
</evidence>
<comment type="caution">
    <text evidence="2">The sequence shown here is derived from an EMBL/GenBank/DDBJ whole genome shotgun (WGS) entry which is preliminary data.</text>
</comment>
<keyword evidence="1" id="KW-0732">Signal</keyword>
<feature type="signal peptide" evidence="1">
    <location>
        <begin position="1"/>
        <end position="21"/>
    </location>
</feature>